<dbReference type="PANTHER" id="PTHR11106:SF27">
    <property type="entry name" value="MACRO DOMAIN-CONTAINING PROTEIN"/>
    <property type="match status" value="1"/>
</dbReference>
<evidence type="ECO:0000313" key="2">
    <source>
        <dbReference type="EMBL" id="NMO96499.1"/>
    </source>
</evidence>
<sequence>MKTIQIGRTSVSVLSGDITAWSGDVIVNAANSGLLGGAGVDGAIHTVGGPEIMEQCKDIRKLQGGCPPGHAVMTCAGLLKAKHIIHTVGPIWEGGGGGEELTLAECYRSSLQLANEAGARSIAFPNISTGIYGYPKASACDIALKALTGYLKEDKPDNRLEKIDLICFDAENAELYIQRLDQYA</sequence>
<evidence type="ECO:0000259" key="1">
    <source>
        <dbReference type="PROSITE" id="PS51154"/>
    </source>
</evidence>
<dbReference type="EMBL" id="JABBPN010000010">
    <property type="protein sequence ID" value="NMO96499.1"/>
    <property type="molecule type" value="Genomic_DNA"/>
</dbReference>
<evidence type="ECO:0000313" key="3">
    <source>
        <dbReference type="Proteomes" id="UP000565468"/>
    </source>
</evidence>
<accession>A0A848M8A4</accession>
<dbReference type="AlphaFoldDB" id="A0A848M8A4"/>
<dbReference type="Proteomes" id="UP000565468">
    <property type="component" value="Unassembled WGS sequence"/>
</dbReference>
<name>A0A848M8A4_PAELE</name>
<dbReference type="Gene3D" id="3.40.220.10">
    <property type="entry name" value="Leucine Aminopeptidase, subunit E, domain 1"/>
    <property type="match status" value="1"/>
</dbReference>
<dbReference type="SMART" id="SM00506">
    <property type="entry name" value="A1pp"/>
    <property type="match status" value="1"/>
</dbReference>
<gene>
    <name evidence="2" type="ORF">HII30_12025</name>
</gene>
<dbReference type="PROSITE" id="PS51154">
    <property type="entry name" value="MACRO"/>
    <property type="match status" value="1"/>
</dbReference>
<dbReference type="PANTHER" id="PTHR11106">
    <property type="entry name" value="GANGLIOSIDE INDUCED DIFFERENTIATION ASSOCIATED PROTEIN 2-RELATED"/>
    <property type="match status" value="1"/>
</dbReference>
<proteinExistence type="predicted"/>
<reference evidence="2 3" key="1">
    <citation type="submission" date="2020-04" db="EMBL/GenBank/DDBJ databases">
        <title>Paenibacillus algicola sp. nov., a novel marine bacterium producing alginate lyase.</title>
        <authorList>
            <person name="Huang H."/>
        </authorList>
    </citation>
    <scope>NUCLEOTIDE SEQUENCE [LARGE SCALE GENOMIC DNA]</scope>
    <source>
        <strain evidence="2 3">L7-75</strain>
    </source>
</reference>
<protein>
    <submittedName>
        <fullName evidence="2">Macro domain-containing protein</fullName>
    </submittedName>
</protein>
<dbReference type="InterPro" id="IPR043472">
    <property type="entry name" value="Macro_dom-like"/>
</dbReference>
<feature type="domain" description="Macro" evidence="1">
    <location>
        <begin position="1"/>
        <end position="184"/>
    </location>
</feature>
<comment type="caution">
    <text evidence="2">The sequence shown here is derived from an EMBL/GenBank/DDBJ whole genome shotgun (WGS) entry which is preliminary data.</text>
</comment>
<dbReference type="RefSeq" id="WP_169505289.1">
    <property type="nucleotide sequence ID" value="NZ_JABBPN010000010.1"/>
</dbReference>
<keyword evidence="3" id="KW-1185">Reference proteome</keyword>
<dbReference type="CDD" id="cd02908">
    <property type="entry name" value="Macro_OAADPr_deacetylase"/>
    <property type="match status" value="1"/>
</dbReference>
<organism evidence="2 3">
    <name type="scientific">Paenibacillus lemnae</name>
    <dbReference type="NCBI Taxonomy" id="1330551"/>
    <lineage>
        <taxon>Bacteria</taxon>
        <taxon>Bacillati</taxon>
        <taxon>Bacillota</taxon>
        <taxon>Bacilli</taxon>
        <taxon>Bacillales</taxon>
        <taxon>Paenibacillaceae</taxon>
        <taxon>Paenibacillus</taxon>
    </lineage>
</organism>
<dbReference type="InterPro" id="IPR002589">
    <property type="entry name" value="Macro_dom"/>
</dbReference>
<dbReference type="Pfam" id="PF01661">
    <property type="entry name" value="Macro"/>
    <property type="match status" value="1"/>
</dbReference>
<dbReference type="SUPFAM" id="SSF52949">
    <property type="entry name" value="Macro domain-like"/>
    <property type="match status" value="1"/>
</dbReference>